<dbReference type="PRINTS" id="PR00385">
    <property type="entry name" value="P450"/>
</dbReference>
<organism evidence="11 12">
    <name type="scientific">Marasmius tenuissimus</name>
    <dbReference type="NCBI Taxonomy" id="585030"/>
    <lineage>
        <taxon>Eukaryota</taxon>
        <taxon>Fungi</taxon>
        <taxon>Dikarya</taxon>
        <taxon>Basidiomycota</taxon>
        <taxon>Agaricomycotina</taxon>
        <taxon>Agaricomycetes</taxon>
        <taxon>Agaricomycetidae</taxon>
        <taxon>Agaricales</taxon>
        <taxon>Marasmiineae</taxon>
        <taxon>Marasmiaceae</taxon>
        <taxon>Marasmius</taxon>
    </lineage>
</organism>
<dbReference type="PRINTS" id="PR00463">
    <property type="entry name" value="EP450I"/>
</dbReference>
<dbReference type="Proteomes" id="UP001437256">
    <property type="component" value="Unassembled WGS sequence"/>
</dbReference>
<evidence type="ECO:0000256" key="3">
    <source>
        <dbReference type="ARBA" id="ARBA00010617"/>
    </source>
</evidence>
<dbReference type="Pfam" id="PF00067">
    <property type="entry name" value="p450"/>
    <property type="match status" value="1"/>
</dbReference>
<evidence type="ECO:0000256" key="9">
    <source>
        <dbReference type="RuleBase" id="RU000461"/>
    </source>
</evidence>
<comment type="similarity">
    <text evidence="3 9">Belongs to the cytochrome P450 family.</text>
</comment>
<keyword evidence="12" id="KW-1185">Reference proteome</keyword>
<name>A0ABR2ZUL5_9AGAR</name>
<comment type="caution">
    <text evidence="11">The sequence shown here is derived from an EMBL/GenBank/DDBJ whole genome shotgun (WGS) entry which is preliminary data.</text>
</comment>
<feature type="signal peptide" evidence="10">
    <location>
        <begin position="1"/>
        <end position="22"/>
    </location>
</feature>
<dbReference type="InterPro" id="IPR002401">
    <property type="entry name" value="Cyt_P450_E_grp-I"/>
</dbReference>
<dbReference type="SUPFAM" id="SSF48264">
    <property type="entry name" value="Cytochrome P450"/>
    <property type="match status" value="1"/>
</dbReference>
<dbReference type="PANTHER" id="PTHR46300">
    <property type="entry name" value="P450, PUTATIVE (EUROFUNG)-RELATED-RELATED"/>
    <property type="match status" value="1"/>
</dbReference>
<evidence type="ECO:0000256" key="1">
    <source>
        <dbReference type="ARBA" id="ARBA00001971"/>
    </source>
</evidence>
<dbReference type="InterPro" id="IPR050364">
    <property type="entry name" value="Cytochrome_P450_fung"/>
</dbReference>
<evidence type="ECO:0000313" key="11">
    <source>
        <dbReference type="EMBL" id="KAL0065291.1"/>
    </source>
</evidence>
<accession>A0ABR2ZUL5</accession>
<dbReference type="PANTHER" id="PTHR46300:SF4">
    <property type="entry name" value="CYTOCHROME P450 98A3"/>
    <property type="match status" value="1"/>
</dbReference>
<dbReference type="Gene3D" id="1.10.630.10">
    <property type="entry name" value="Cytochrome P450"/>
    <property type="match status" value="1"/>
</dbReference>
<protein>
    <recommendedName>
        <fullName evidence="13">Cytochrome P450</fullName>
    </recommendedName>
</protein>
<evidence type="ECO:0000256" key="7">
    <source>
        <dbReference type="ARBA" id="ARBA00023004"/>
    </source>
</evidence>
<evidence type="ECO:0000256" key="10">
    <source>
        <dbReference type="SAM" id="SignalP"/>
    </source>
</evidence>
<keyword evidence="5 9" id="KW-0479">Metal-binding</keyword>
<comment type="pathway">
    <text evidence="2">Secondary metabolite biosynthesis.</text>
</comment>
<dbReference type="InterPro" id="IPR001128">
    <property type="entry name" value="Cyt_P450"/>
</dbReference>
<evidence type="ECO:0000256" key="5">
    <source>
        <dbReference type="ARBA" id="ARBA00022723"/>
    </source>
</evidence>
<keyword evidence="8 9" id="KW-0503">Monooxygenase</keyword>
<keyword evidence="6 9" id="KW-0560">Oxidoreductase</keyword>
<gene>
    <name evidence="11" type="ORF">AAF712_007803</name>
</gene>
<evidence type="ECO:0000256" key="6">
    <source>
        <dbReference type="ARBA" id="ARBA00023002"/>
    </source>
</evidence>
<sequence length="558" mass="63233">MPSIWFGLFCLGLLLILQRRWKFNQLRARMPPGPPGGLLGDNRLDISRKAPWKTFKQWNDLYGPVASFFLGSRPTIVLGTVEAATDLLEKRGDIYSSRPPNKLVNDVYTHGMRGIGMPYGQKWRRWRTLQQSALSIQGSANYRPLQTLESSIFLKDVLGAKDSEEIQSYMKRSSLFTVYGHQATQFTLRFAISVTICVAYGRRIERLDDNFVVANQQVESFFLKLTMPGQIVDLVRNMSPPMSSSSTPNERYHSSPSSGIYQWLDFQFKRPLQWFRYEVDRQREYATRVFTTALEAVKSQIAQDTAQPSMATHALQKQEEFGMNDTEIAYALSAPWSAGVSTTLAAIEVAILAMLYNPDVMRKAQAELDRAVGRTRIPDFRDFDALPYLQAVIKEALRWRPIAHVGFPHAVIQDDEYKGMFIPKGSTVIANIHTITSDPAVFPDPDLFKPERFLESSDPRLTNYNLSFGFGRRICPGMHIAQQSMFIVLARILGAFDIVPVLGMDGKPDIQPSDDFTPGIVSRPANLKYRLTLRHHGAQELIMLECERAETELSAWTS</sequence>
<proteinExistence type="inferred from homology"/>
<dbReference type="InterPro" id="IPR036396">
    <property type="entry name" value="Cyt_P450_sf"/>
</dbReference>
<dbReference type="CDD" id="cd11065">
    <property type="entry name" value="CYP64-like"/>
    <property type="match status" value="1"/>
</dbReference>
<evidence type="ECO:0000256" key="2">
    <source>
        <dbReference type="ARBA" id="ARBA00005179"/>
    </source>
</evidence>
<reference evidence="11 12" key="1">
    <citation type="submission" date="2024-05" db="EMBL/GenBank/DDBJ databases">
        <title>A draft genome resource for the thread blight pathogen Marasmius tenuissimus strain MS-2.</title>
        <authorList>
            <person name="Yulfo-Soto G.E."/>
            <person name="Baruah I.K."/>
            <person name="Amoako-Attah I."/>
            <person name="Bukari Y."/>
            <person name="Meinhardt L.W."/>
            <person name="Bailey B.A."/>
            <person name="Cohen S.P."/>
        </authorList>
    </citation>
    <scope>NUCLEOTIDE SEQUENCE [LARGE SCALE GENOMIC DNA]</scope>
    <source>
        <strain evidence="11 12">MS-2</strain>
    </source>
</reference>
<dbReference type="EMBL" id="JBBXMP010000050">
    <property type="protein sequence ID" value="KAL0065291.1"/>
    <property type="molecule type" value="Genomic_DNA"/>
</dbReference>
<evidence type="ECO:0000256" key="8">
    <source>
        <dbReference type="ARBA" id="ARBA00023033"/>
    </source>
</evidence>
<evidence type="ECO:0000256" key="4">
    <source>
        <dbReference type="ARBA" id="ARBA00022617"/>
    </source>
</evidence>
<comment type="cofactor">
    <cofactor evidence="1">
        <name>heme</name>
        <dbReference type="ChEBI" id="CHEBI:30413"/>
    </cofactor>
</comment>
<dbReference type="InterPro" id="IPR017972">
    <property type="entry name" value="Cyt_P450_CS"/>
</dbReference>
<feature type="chain" id="PRO_5046302543" description="Cytochrome P450" evidence="10">
    <location>
        <begin position="23"/>
        <end position="558"/>
    </location>
</feature>
<dbReference type="PROSITE" id="PS00086">
    <property type="entry name" value="CYTOCHROME_P450"/>
    <property type="match status" value="1"/>
</dbReference>
<evidence type="ECO:0008006" key="13">
    <source>
        <dbReference type="Google" id="ProtNLM"/>
    </source>
</evidence>
<keyword evidence="4 9" id="KW-0349">Heme</keyword>
<evidence type="ECO:0000313" key="12">
    <source>
        <dbReference type="Proteomes" id="UP001437256"/>
    </source>
</evidence>
<keyword evidence="7 9" id="KW-0408">Iron</keyword>
<keyword evidence="10" id="KW-0732">Signal</keyword>